<dbReference type="RefSeq" id="WP_281778889.1">
    <property type="nucleotide sequence ID" value="NZ_AP027041.1"/>
</dbReference>
<protein>
    <submittedName>
        <fullName evidence="8">Heat-labile enterotoxin subunit alpha</fullName>
    </submittedName>
</protein>
<dbReference type="InterPro" id="IPR001144">
    <property type="entry name" value="Enterotoxin_A"/>
</dbReference>
<comment type="similarity">
    <text evidence="1">Belongs to the enterotoxin A family.</text>
</comment>
<proteinExistence type="inferred from homology"/>
<evidence type="ECO:0000313" key="8">
    <source>
        <dbReference type="EMBL" id="BDU16919.1"/>
    </source>
</evidence>
<evidence type="ECO:0000313" key="9">
    <source>
        <dbReference type="Proteomes" id="UP001317822"/>
    </source>
</evidence>
<evidence type="ECO:0000256" key="5">
    <source>
        <dbReference type="ARBA" id="ARBA00023026"/>
    </source>
</evidence>
<dbReference type="Gene3D" id="3.90.210.10">
    <property type="entry name" value="Heat-Labile Enterotoxin, subunit A"/>
    <property type="match status" value="1"/>
</dbReference>
<evidence type="ECO:0000256" key="2">
    <source>
        <dbReference type="ARBA" id="ARBA00022656"/>
    </source>
</evidence>
<keyword evidence="4" id="KW-0260">Enterotoxin</keyword>
<reference evidence="8 9" key="1">
    <citation type="journal article" date="2023" name="Int. J. Syst. Evol. Microbiol.">
        <title>Physiological and genomic analyses of cobalamin (vitamin B12)-auxotrophy of Lysobacter auxotrophicus sp. nov., a methionine-auxotrophic chitinolytic bacterium isolated from chitin-treated soil.</title>
        <authorList>
            <person name="Saito A."/>
            <person name="Dohra H."/>
            <person name="Hamada M."/>
            <person name="Moriuchi R."/>
            <person name="Kotsuchibashi Y."/>
            <person name="Mori K."/>
        </authorList>
    </citation>
    <scope>NUCLEOTIDE SEQUENCE [LARGE SCALE GENOMIC DNA]</scope>
    <source>
        <strain evidence="8 9">5-21a</strain>
    </source>
</reference>
<keyword evidence="2" id="KW-0800">Toxin</keyword>
<dbReference type="Pfam" id="PF01375">
    <property type="entry name" value="Enterotoxin_a"/>
    <property type="match status" value="1"/>
</dbReference>
<organism evidence="8 9">
    <name type="scientific">Lysobacter auxotrophicus</name>
    <dbReference type="NCBI Taxonomy" id="2992573"/>
    <lineage>
        <taxon>Bacteria</taxon>
        <taxon>Pseudomonadati</taxon>
        <taxon>Pseudomonadota</taxon>
        <taxon>Gammaproteobacteria</taxon>
        <taxon>Lysobacterales</taxon>
        <taxon>Lysobacteraceae</taxon>
        <taxon>Lysobacter</taxon>
    </lineage>
</organism>
<evidence type="ECO:0000256" key="7">
    <source>
        <dbReference type="SAM" id="SignalP"/>
    </source>
</evidence>
<sequence>MDATASRNGMLLRTALTLLLVIGANAVQAQAPTPAPPAQVVYRAVMEAPDVVKQDGGFIPRAQQDLTRVQAAADYSLYNHVQGSSSGNSRPNSIFVSTTSNLGVAQRWVTENYGGNGWVYVISPTPNFIDAAGTLRQFYNRGSEYELAAMGNIYWQQIYGWYQIDFGRMGPLILNRDFDRARYGATHDGGGQPQLAGFPPGFAAWRLDPWRPWGTCAVYDLKREPCQGLESPEQAVQRYLSDQLPRM</sequence>
<feature type="chain" id="PRO_5046065257" evidence="7">
    <location>
        <begin position="30"/>
        <end position="247"/>
    </location>
</feature>
<evidence type="ECO:0000256" key="4">
    <source>
        <dbReference type="ARBA" id="ARBA00022861"/>
    </source>
</evidence>
<evidence type="ECO:0000256" key="1">
    <source>
        <dbReference type="ARBA" id="ARBA00009092"/>
    </source>
</evidence>
<name>A0ABM8DE75_9GAMM</name>
<dbReference type="SUPFAM" id="SSF56399">
    <property type="entry name" value="ADP-ribosylation"/>
    <property type="match status" value="1"/>
</dbReference>
<evidence type="ECO:0000256" key="6">
    <source>
        <dbReference type="ARBA" id="ARBA00023157"/>
    </source>
</evidence>
<accession>A0ABM8DE75</accession>
<keyword evidence="5" id="KW-0843">Virulence</keyword>
<keyword evidence="6" id="KW-1015">Disulfide bond</keyword>
<dbReference type="Proteomes" id="UP001317822">
    <property type="component" value="Chromosome"/>
</dbReference>
<keyword evidence="9" id="KW-1185">Reference proteome</keyword>
<feature type="signal peptide" evidence="7">
    <location>
        <begin position="1"/>
        <end position="29"/>
    </location>
</feature>
<dbReference type="PRINTS" id="PR00771">
    <property type="entry name" value="ENTEROTOXINA"/>
</dbReference>
<evidence type="ECO:0000256" key="3">
    <source>
        <dbReference type="ARBA" id="ARBA00022729"/>
    </source>
</evidence>
<dbReference type="EMBL" id="AP027041">
    <property type="protein sequence ID" value="BDU16919.1"/>
    <property type="molecule type" value="Genomic_DNA"/>
</dbReference>
<gene>
    <name evidence="8" type="ORF">LA521A_21200</name>
</gene>
<keyword evidence="3 7" id="KW-0732">Signal</keyword>